<feature type="compositionally biased region" description="Basic residues" evidence="1">
    <location>
        <begin position="322"/>
        <end position="339"/>
    </location>
</feature>
<keyword evidence="3" id="KW-1185">Reference proteome</keyword>
<evidence type="ECO:0000313" key="3">
    <source>
        <dbReference type="Proteomes" id="UP000541444"/>
    </source>
</evidence>
<accession>A0A7J7NC38</accession>
<dbReference type="PANTHER" id="PTHR37766:SF1">
    <property type="entry name" value="OS01G0897100 PROTEIN"/>
    <property type="match status" value="1"/>
</dbReference>
<dbReference type="EMBL" id="JACGCM010000923">
    <property type="protein sequence ID" value="KAF6164653.1"/>
    <property type="molecule type" value="Genomic_DNA"/>
</dbReference>
<protein>
    <submittedName>
        <fullName evidence="2">Uncharacterized protein</fullName>
    </submittedName>
</protein>
<dbReference type="AlphaFoldDB" id="A0A7J7NC38"/>
<feature type="region of interest" description="Disordered" evidence="1">
    <location>
        <begin position="307"/>
        <end position="351"/>
    </location>
</feature>
<organism evidence="2 3">
    <name type="scientific">Kingdonia uniflora</name>
    <dbReference type="NCBI Taxonomy" id="39325"/>
    <lineage>
        <taxon>Eukaryota</taxon>
        <taxon>Viridiplantae</taxon>
        <taxon>Streptophyta</taxon>
        <taxon>Embryophyta</taxon>
        <taxon>Tracheophyta</taxon>
        <taxon>Spermatophyta</taxon>
        <taxon>Magnoliopsida</taxon>
        <taxon>Ranunculales</taxon>
        <taxon>Circaeasteraceae</taxon>
        <taxon>Kingdonia</taxon>
    </lineage>
</organism>
<feature type="compositionally biased region" description="Acidic residues" evidence="1">
    <location>
        <begin position="307"/>
        <end position="316"/>
    </location>
</feature>
<name>A0A7J7NC38_9MAGN</name>
<gene>
    <name evidence="2" type="ORF">GIB67_032881</name>
</gene>
<comment type="caution">
    <text evidence="2">The sequence shown here is derived from an EMBL/GenBank/DDBJ whole genome shotgun (WGS) entry which is preliminary data.</text>
</comment>
<proteinExistence type="predicted"/>
<dbReference type="Proteomes" id="UP000541444">
    <property type="component" value="Unassembled WGS sequence"/>
</dbReference>
<evidence type="ECO:0000313" key="2">
    <source>
        <dbReference type="EMBL" id="KAF6164653.1"/>
    </source>
</evidence>
<dbReference type="PANTHER" id="PTHR37766">
    <property type="entry name" value="OS01G0897100 PROTEIN"/>
    <property type="match status" value="1"/>
</dbReference>
<dbReference type="OrthoDB" id="1927237at2759"/>
<evidence type="ECO:0000256" key="1">
    <source>
        <dbReference type="SAM" id="MobiDB-lite"/>
    </source>
</evidence>
<reference evidence="2 3" key="1">
    <citation type="journal article" date="2020" name="IScience">
        <title>Genome Sequencing of the Endangered Kingdonia uniflora (Circaeasteraceae, Ranunculales) Reveals Potential Mechanisms of Evolutionary Specialization.</title>
        <authorList>
            <person name="Sun Y."/>
            <person name="Deng T."/>
            <person name="Zhang A."/>
            <person name="Moore M.J."/>
            <person name="Landis J.B."/>
            <person name="Lin N."/>
            <person name="Zhang H."/>
            <person name="Zhang X."/>
            <person name="Huang J."/>
            <person name="Zhang X."/>
            <person name="Sun H."/>
            <person name="Wang H."/>
        </authorList>
    </citation>
    <scope>NUCLEOTIDE SEQUENCE [LARGE SCALE GENOMIC DNA]</scope>
    <source>
        <strain evidence="2">TB1705</strain>
        <tissue evidence="2">Leaf</tissue>
    </source>
</reference>
<sequence length="496" mass="57717">MDNFGNPRRILQWFDNFAGVGESEHKNGARAISQFAFVNRDICWEKLEWRGKHGQSPAVVATKPLYFLDLDVQRTVENFLENVPEFWSSNELADSVKDGEIFLTDTEFFIDCFIDLMFEEDSKEVWKVIHEFLIEETFTVLCHHLLPIIEERDLRNFLDSLWKFHSVRMESKFFGHPSFWLQILLFVYNSFVSIDELLLLNAVINQGRQVLRLVRDKEHREQKRKIENLVLEMRTSSGISDALLIKECLNMDQAEAMKLLGLQSWVLHYRLSEECKTPDSWEALFTESKISFSKSNEYDLVSVDGFSEESQPDSGDDVSIGVKKKRKAKNRKKRRRRNRGHDNQNENELLDLGGSSAWHGLQSRTGSWMLSTDDYTSSWNSVHFLTPSFRFHCLFMFLHVMWIFTSGFTRTPVSALLIYMAEVGLVQVEIFRLNIFDITTCFYVKKPIYICYASRTEQDPLLGLKNSFLLVHSSRFLVADTRFAFNASGCFLLVGV</sequence>